<dbReference type="InterPro" id="IPR016181">
    <property type="entry name" value="Acyl_CoA_acyltransferase"/>
</dbReference>
<accession>A0ABX0KWM8</accession>
<comment type="caution">
    <text evidence="2">The sequence shown here is derived from an EMBL/GenBank/DDBJ whole genome shotgun (WGS) entry which is preliminary data.</text>
</comment>
<dbReference type="EMBL" id="JAAOLX010000001">
    <property type="protein sequence ID" value="NHQ84618.1"/>
    <property type="molecule type" value="Genomic_DNA"/>
</dbReference>
<dbReference type="Gene3D" id="3.40.630.30">
    <property type="match status" value="1"/>
</dbReference>
<dbReference type="Pfam" id="PF00583">
    <property type="entry name" value="Acetyltransf_1"/>
    <property type="match status" value="1"/>
</dbReference>
<dbReference type="InterPro" id="IPR000182">
    <property type="entry name" value="GNAT_dom"/>
</dbReference>
<feature type="domain" description="N-acetyltransferase" evidence="1">
    <location>
        <begin position="24"/>
        <end position="168"/>
    </location>
</feature>
<dbReference type="Proteomes" id="UP000712570">
    <property type="component" value="Unassembled WGS sequence"/>
</dbReference>
<organism evidence="2 3">
    <name type="scientific">Iodobacter violaceini</name>
    <dbReference type="NCBI Taxonomy" id="3044271"/>
    <lineage>
        <taxon>Bacteria</taxon>
        <taxon>Pseudomonadati</taxon>
        <taxon>Pseudomonadota</taxon>
        <taxon>Betaproteobacteria</taxon>
        <taxon>Neisseriales</taxon>
        <taxon>Chitinibacteraceae</taxon>
        <taxon>Iodobacter</taxon>
    </lineage>
</organism>
<keyword evidence="3" id="KW-1185">Reference proteome</keyword>
<protein>
    <submittedName>
        <fullName evidence="2">GNAT family N-acetyltransferase</fullName>
    </submittedName>
</protein>
<reference evidence="2 3" key="1">
    <citation type="submission" date="2020-03" db="EMBL/GenBank/DDBJ databases">
        <title>Draft genome sequence of environmentally isolated violet-colored cultures.</title>
        <authorList>
            <person name="Wilson H.S."/>
        </authorList>
    </citation>
    <scope>NUCLEOTIDE SEQUENCE [LARGE SCALE GENOMIC DNA]</scope>
    <source>
        <strain evidence="2 3">HSC-16F04</strain>
    </source>
</reference>
<evidence type="ECO:0000313" key="3">
    <source>
        <dbReference type="Proteomes" id="UP000712570"/>
    </source>
</evidence>
<gene>
    <name evidence="2" type="ORF">HA050_00615</name>
</gene>
<proteinExistence type="predicted"/>
<dbReference type="PROSITE" id="PS51186">
    <property type="entry name" value="GNAT"/>
    <property type="match status" value="1"/>
</dbReference>
<name>A0ABX0KWM8_9NEIS</name>
<evidence type="ECO:0000259" key="1">
    <source>
        <dbReference type="PROSITE" id="PS51186"/>
    </source>
</evidence>
<dbReference type="SUPFAM" id="SSF55729">
    <property type="entry name" value="Acyl-CoA N-acyltransferases (Nat)"/>
    <property type="match status" value="1"/>
</dbReference>
<sequence length="168" mass="18951">MLNYPLFLEGDSKINPDQSADLLITLKPVSKENWVACAKLELSPEQANFLAPNLYSIAESKFEPHYQPRVICLADQVIGFLMYCPDVDLPDPELYWLFRFMLGAEYQGKGYGAIAIRLALAEMKLAGARRVITMHKPSNKVASRLYLRMGFCEVGYAEDGDVELELLI</sequence>
<evidence type="ECO:0000313" key="2">
    <source>
        <dbReference type="EMBL" id="NHQ84618.1"/>
    </source>
</evidence>
<dbReference type="CDD" id="cd04301">
    <property type="entry name" value="NAT_SF"/>
    <property type="match status" value="1"/>
</dbReference>